<dbReference type="Gene3D" id="1.10.1450.10">
    <property type="entry name" value="Tetraspanin"/>
    <property type="match status" value="1"/>
</dbReference>
<dbReference type="AlphaFoldDB" id="A0A8S0Z0M7"/>
<comment type="subcellular location">
    <subcellularLocation>
        <location evidence="1">Membrane</location>
        <topology evidence="1">Multi-pass membrane protein</topology>
    </subcellularLocation>
</comment>
<dbReference type="GO" id="GO:0016020">
    <property type="term" value="C:membrane"/>
    <property type="evidence" value="ECO:0007669"/>
    <property type="project" value="UniProtKB-SubCell"/>
</dbReference>
<comment type="caution">
    <text evidence="6">The sequence shown here is derived from an EMBL/GenBank/DDBJ whole genome shotgun (WGS) entry which is preliminary data.</text>
</comment>
<evidence type="ECO:0000256" key="5">
    <source>
        <dbReference type="SAM" id="Phobius"/>
    </source>
</evidence>
<dbReference type="InterPro" id="IPR018499">
    <property type="entry name" value="Tetraspanin/Peripherin"/>
</dbReference>
<evidence type="ECO:0000313" key="6">
    <source>
        <dbReference type="EMBL" id="CAB3225710.1"/>
    </source>
</evidence>
<dbReference type="Pfam" id="PF00335">
    <property type="entry name" value="Tetraspanin"/>
    <property type="match status" value="1"/>
</dbReference>
<evidence type="ECO:0000256" key="3">
    <source>
        <dbReference type="ARBA" id="ARBA00022989"/>
    </source>
</evidence>
<evidence type="ECO:0000256" key="1">
    <source>
        <dbReference type="ARBA" id="ARBA00004141"/>
    </source>
</evidence>
<accession>A0A8S0Z0M7</accession>
<dbReference type="Proteomes" id="UP000494256">
    <property type="component" value="Unassembled WGS sequence"/>
</dbReference>
<keyword evidence="3 5" id="KW-1133">Transmembrane helix</keyword>
<keyword evidence="2 5" id="KW-0812">Transmembrane</keyword>
<evidence type="ECO:0000313" key="7">
    <source>
        <dbReference type="Proteomes" id="UP000494256"/>
    </source>
</evidence>
<dbReference type="EMBL" id="CADEBD010000226">
    <property type="protein sequence ID" value="CAB3225710.1"/>
    <property type="molecule type" value="Genomic_DNA"/>
</dbReference>
<dbReference type="SUPFAM" id="SSF48652">
    <property type="entry name" value="Tetraspanin"/>
    <property type="match status" value="1"/>
</dbReference>
<dbReference type="CDD" id="cd03127">
    <property type="entry name" value="tetraspanin_LEL"/>
    <property type="match status" value="1"/>
</dbReference>
<evidence type="ECO:0008006" key="8">
    <source>
        <dbReference type="Google" id="ProtNLM"/>
    </source>
</evidence>
<sequence>MFGLFKKYATKHINTYSSYIINYANVMRVLAVAKIAPSFVLLVQTLQLRQTVENYVNIAFDDPSMSRAVQFLETLLKCCGTSGPEAYINLEGIPPELPPTCCDVQDNGTSCLIEDAYQRGCATLIGEAVQTWSTYLGYLFMVIIAGEVVKLTVASYVIRAIKEKLLRD</sequence>
<dbReference type="OrthoDB" id="7156217at2759"/>
<feature type="transmembrane region" description="Helical" evidence="5">
    <location>
        <begin position="135"/>
        <end position="158"/>
    </location>
</feature>
<dbReference type="InterPro" id="IPR008952">
    <property type="entry name" value="Tetraspanin_EC2_sf"/>
</dbReference>
<proteinExistence type="predicted"/>
<name>A0A8S0Z0M7_ARCPL</name>
<evidence type="ECO:0000256" key="2">
    <source>
        <dbReference type="ARBA" id="ARBA00022692"/>
    </source>
</evidence>
<organism evidence="6 7">
    <name type="scientific">Arctia plantaginis</name>
    <name type="common">Wood tiger moth</name>
    <name type="synonym">Phalaena plantaginis</name>
    <dbReference type="NCBI Taxonomy" id="874455"/>
    <lineage>
        <taxon>Eukaryota</taxon>
        <taxon>Metazoa</taxon>
        <taxon>Ecdysozoa</taxon>
        <taxon>Arthropoda</taxon>
        <taxon>Hexapoda</taxon>
        <taxon>Insecta</taxon>
        <taxon>Pterygota</taxon>
        <taxon>Neoptera</taxon>
        <taxon>Endopterygota</taxon>
        <taxon>Lepidoptera</taxon>
        <taxon>Glossata</taxon>
        <taxon>Ditrysia</taxon>
        <taxon>Noctuoidea</taxon>
        <taxon>Erebidae</taxon>
        <taxon>Arctiinae</taxon>
        <taxon>Arctia</taxon>
    </lineage>
</organism>
<reference evidence="6 7" key="1">
    <citation type="submission" date="2020-04" db="EMBL/GenBank/DDBJ databases">
        <authorList>
            <person name="Wallbank WR R."/>
            <person name="Pardo Diaz C."/>
            <person name="Kozak K."/>
            <person name="Martin S."/>
            <person name="Jiggins C."/>
            <person name="Moest M."/>
            <person name="Warren A I."/>
            <person name="Byers J.R.P. K."/>
            <person name="Montejo-Kovacevich G."/>
            <person name="Yen C E."/>
        </authorList>
    </citation>
    <scope>NUCLEOTIDE SEQUENCE [LARGE SCALE GENOMIC DNA]</scope>
</reference>
<protein>
    <recommendedName>
        <fullName evidence="8">Tetraspanin</fullName>
    </recommendedName>
</protein>
<gene>
    <name evidence="6" type="ORF">APLA_LOCUS2385</name>
</gene>
<keyword evidence="4 5" id="KW-0472">Membrane</keyword>
<evidence type="ECO:0000256" key="4">
    <source>
        <dbReference type="ARBA" id="ARBA00023136"/>
    </source>
</evidence>